<name>K6ZFA2_9ALTE</name>
<dbReference type="AlphaFoldDB" id="K6ZFA2"/>
<evidence type="ECO:0000313" key="2">
    <source>
        <dbReference type="Proteomes" id="UP000006322"/>
    </source>
</evidence>
<dbReference type="STRING" id="1129793.GPLA_3846"/>
<organism evidence="1 2">
    <name type="scientific">Paraglaciecola polaris LMG 21857</name>
    <dbReference type="NCBI Taxonomy" id="1129793"/>
    <lineage>
        <taxon>Bacteria</taxon>
        <taxon>Pseudomonadati</taxon>
        <taxon>Pseudomonadota</taxon>
        <taxon>Gammaproteobacteria</taxon>
        <taxon>Alteromonadales</taxon>
        <taxon>Alteromonadaceae</taxon>
        <taxon>Paraglaciecola</taxon>
    </lineage>
</organism>
<evidence type="ECO:0008006" key="3">
    <source>
        <dbReference type="Google" id="ProtNLM"/>
    </source>
</evidence>
<dbReference type="EMBL" id="BAER01000115">
    <property type="protein sequence ID" value="GAC34726.1"/>
    <property type="molecule type" value="Genomic_DNA"/>
</dbReference>
<evidence type="ECO:0000313" key="1">
    <source>
        <dbReference type="EMBL" id="GAC34726.1"/>
    </source>
</evidence>
<dbReference type="RefSeq" id="WP_007106491.1">
    <property type="nucleotide sequence ID" value="NZ_BAER01000115.1"/>
</dbReference>
<sequence length="67" mass="7259">MYLFPNEGHGFNKPENSLAFFAVTEAFLGSCLGGRVEAIGDDFTNSSIEIVHGVDFIPGLKTHLSEN</sequence>
<keyword evidence="2" id="KW-1185">Reference proteome</keyword>
<protein>
    <recommendedName>
        <fullName evidence="3">Peptidase S9 prolyl oligopeptidase catalytic domain-containing protein</fullName>
    </recommendedName>
</protein>
<proteinExistence type="predicted"/>
<accession>K6ZFA2</accession>
<comment type="caution">
    <text evidence="1">The sequence shown here is derived from an EMBL/GenBank/DDBJ whole genome shotgun (WGS) entry which is preliminary data.</text>
</comment>
<dbReference type="Proteomes" id="UP000006322">
    <property type="component" value="Unassembled WGS sequence"/>
</dbReference>
<gene>
    <name evidence="1" type="ORF">GPLA_3846</name>
</gene>
<reference evidence="2" key="1">
    <citation type="journal article" date="2014" name="Environ. Microbiol.">
        <title>Comparative genomics of the marine bacterial genus Glaciecola reveals the high degree of genomic diversity and genomic characteristic for cold adaptation.</title>
        <authorList>
            <person name="Qin Q.L."/>
            <person name="Xie B.B."/>
            <person name="Yu Y."/>
            <person name="Shu Y.L."/>
            <person name="Rong J.C."/>
            <person name="Zhang Y.J."/>
            <person name="Zhao D.L."/>
            <person name="Chen X.L."/>
            <person name="Zhang X.Y."/>
            <person name="Chen B."/>
            <person name="Zhou B.C."/>
            <person name="Zhang Y.Z."/>
        </authorList>
    </citation>
    <scope>NUCLEOTIDE SEQUENCE [LARGE SCALE GENOMIC DNA]</scope>
    <source>
        <strain evidence="2">LMG 21857</strain>
    </source>
</reference>